<name>A0A1G7JKF4_RHOCA</name>
<dbReference type="RefSeq" id="WP_074553881.1">
    <property type="nucleotide sequence ID" value="NZ_CP119563.1"/>
</dbReference>
<dbReference type="AlphaFoldDB" id="A0A1G7JKF4"/>
<dbReference type="OrthoDB" id="9800421at2"/>
<proteinExistence type="predicted"/>
<gene>
    <name evidence="1" type="ORF">SAMN04244550_01959</name>
</gene>
<dbReference type="EMBL" id="FNAY01000008">
    <property type="protein sequence ID" value="SDF25410.1"/>
    <property type="molecule type" value="Genomic_DNA"/>
</dbReference>
<protein>
    <recommendedName>
        <fullName evidence="3">DUF934 domain-containing protein</fullName>
    </recommendedName>
</protein>
<evidence type="ECO:0008006" key="3">
    <source>
        <dbReference type="Google" id="ProtNLM"/>
    </source>
</evidence>
<sequence>MSVIVRDTGFAPEDFTGVAVEVPPTTAPEALAGLIAGAELVKVLFPSFSDGRGFTLGRLIRDAGYTGRLRASGPIIADQYGMARRSGFDEVEIPDDLAARQGEAQWRARADWQAHDYRARLFGAPARPVATA</sequence>
<dbReference type="Proteomes" id="UP000183812">
    <property type="component" value="Unassembled WGS sequence"/>
</dbReference>
<dbReference type="InterPro" id="IPR008318">
    <property type="entry name" value="UCP030820"/>
</dbReference>
<organism evidence="1 2">
    <name type="scientific">Rhodobacter capsulatus</name>
    <name type="common">Rhodopseudomonas capsulata</name>
    <dbReference type="NCBI Taxonomy" id="1061"/>
    <lineage>
        <taxon>Bacteria</taxon>
        <taxon>Pseudomonadati</taxon>
        <taxon>Pseudomonadota</taxon>
        <taxon>Alphaproteobacteria</taxon>
        <taxon>Rhodobacterales</taxon>
        <taxon>Rhodobacter group</taxon>
        <taxon>Rhodobacter</taxon>
    </lineage>
</organism>
<evidence type="ECO:0000313" key="1">
    <source>
        <dbReference type="EMBL" id="SDF25410.1"/>
    </source>
</evidence>
<evidence type="ECO:0000313" key="2">
    <source>
        <dbReference type="Proteomes" id="UP000183812"/>
    </source>
</evidence>
<dbReference type="Pfam" id="PF06073">
    <property type="entry name" value="DUF934"/>
    <property type="match status" value="1"/>
</dbReference>
<accession>A0A1G7JKF4</accession>
<reference evidence="1 2" key="1">
    <citation type="submission" date="2016-10" db="EMBL/GenBank/DDBJ databases">
        <authorList>
            <person name="de Groot N.N."/>
        </authorList>
    </citation>
    <scope>NUCLEOTIDE SEQUENCE [LARGE SCALE GENOMIC DNA]</scope>
    <source>
        <strain evidence="2">DSM 938 / 37b4</strain>
    </source>
</reference>